<name>A0A0J0XGI8_9TREE</name>
<proteinExistence type="predicted"/>
<reference evidence="1 2" key="1">
    <citation type="submission" date="2015-03" db="EMBL/GenBank/DDBJ databases">
        <title>Genomics and transcriptomics of the oil-accumulating basidiomycete yeast T. oleaginosus allow insights into substrate utilization and the diverse evolutionary trajectories of mating systems in fungi.</title>
        <authorList>
            <consortium name="DOE Joint Genome Institute"/>
            <person name="Kourist R."/>
            <person name="Kracht O."/>
            <person name="Bracharz F."/>
            <person name="Lipzen A."/>
            <person name="Nolan M."/>
            <person name="Ohm R."/>
            <person name="Grigoriev I."/>
            <person name="Sun S."/>
            <person name="Heitman J."/>
            <person name="Bruck T."/>
            <person name="Nowrousian M."/>
        </authorList>
    </citation>
    <scope>NUCLEOTIDE SEQUENCE [LARGE SCALE GENOMIC DNA]</scope>
    <source>
        <strain evidence="1 2">IBC0246</strain>
    </source>
</reference>
<evidence type="ECO:0000313" key="1">
    <source>
        <dbReference type="EMBL" id="KLT40215.1"/>
    </source>
</evidence>
<keyword evidence="2" id="KW-1185">Reference proteome</keyword>
<protein>
    <submittedName>
        <fullName evidence="1">Uncharacterized protein</fullName>
    </submittedName>
</protein>
<dbReference type="AlphaFoldDB" id="A0A0J0XGI8"/>
<organism evidence="1 2">
    <name type="scientific">Cutaneotrichosporon oleaginosum</name>
    <dbReference type="NCBI Taxonomy" id="879819"/>
    <lineage>
        <taxon>Eukaryota</taxon>
        <taxon>Fungi</taxon>
        <taxon>Dikarya</taxon>
        <taxon>Basidiomycota</taxon>
        <taxon>Agaricomycotina</taxon>
        <taxon>Tremellomycetes</taxon>
        <taxon>Trichosporonales</taxon>
        <taxon>Trichosporonaceae</taxon>
        <taxon>Cutaneotrichosporon</taxon>
    </lineage>
</organism>
<accession>A0A0J0XGI8</accession>
<dbReference type="Proteomes" id="UP000053611">
    <property type="component" value="Unassembled WGS sequence"/>
</dbReference>
<sequence>MSYPSSSRPGRDNQYTNLAHERWPSDPALCWFRSPETPLGSPHGTLSIRQMHLGRHLAPRAPQWRNRSRAGMTVAPSRRRFTEVIFPFVWSTCRAMSNASRRRTGILTGTPTIRATEREESQVRTGRIDALLIAFLYLLACAPHKPSQSPSAPSIFACPRCSSPSPLSIAVYLAALFADSTQSC</sequence>
<dbReference type="GeneID" id="28980251"/>
<dbReference type="RefSeq" id="XP_018276706.1">
    <property type="nucleotide sequence ID" value="XM_018419648.1"/>
</dbReference>
<gene>
    <name evidence="1" type="ORF">CC85DRAFT_160940</name>
</gene>
<dbReference type="EMBL" id="KQ087239">
    <property type="protein sequence ID" value="KLT40215.1"/>
    <property type="molecule type" value="Genomic_DNA"/>
</dbReference>
<evidence type="ECO:0000313" key="2">
    <source>
        <dbReference type="Proteomes" id="UP000053611"/>
    </source>
</evidence>